<evidence type="ECO:0000256" key="1">
    <source>
        <dbReference type="ARBA" id="ARBA00038211"/>
    </source>
</evidence>
<dbReference type="PANTHER" id="PTHR22603">
    <property type="entry name" value="CHOLINE/ETHANOALAMINE KINASE"/>
    <property type="match status" value="1"/>
</dbReference>
<dbReference type="Pfam" id="PF04428">
    <property type="entry name" value="Choline_kin_N"/>
    <property type="match status" value="1"/>
</dbReference>
<sequence length="790" mass="89220">MPSITEQTGDSGLEFDAHRDFRYSIIRLDFLPSRSFSLPHLSLTNQLLMDSDQSSQGPQPILGTGLNVSLQGRRQTNGHEDSAIASDNIKQRTPAPKKAPTRPPLHHPASLSSQTSSVVTEFAHRNERDDSMKHGEEDPQNSLFTQVYEWLQREKSKRSSYKATDGAASDGDDDDDDGSSVLVERPVSLGADTALALDKLEKILIEYAASRQAGGSVYFARRSGRRRQQSRGLRRGSASESDFSDFEATAPSVDAVLDNSKTLAYSGGSAEDDDNENGANAGRAKDREAWTVFKSEILRLAHTMQLKGWRKLPMDLAADMEVVRLSGALTNAVYVVTPPQNIPVQKAEDGSYSLVPRKPPPKLLLRIYGPQVDHLIDRDNELQILRRLGRKNIGPKVLGTFNNGRFEEFFEARPLTPKELRDPPTMKQIAKRMRELHDGVDLLEDEREGGPMVFKNWDKWVDRCEQVINWLDKEIQSEHNKSKAASEAWRRRGFVCGVPWLSFRKAVESYRKWMVSSCGGIEEIKQQLVFAHNDTQYGNLLRMEPSLESPLLRPENVHKQLVVIDFEYASANTPGQEFANHFTEWCYNYHDPERSWACDNTRYPTPEQQHQFINAYLSHRPGLREQPSPSITPLMRGLSANTSSLAPLDLDDGPDVDMPSRLDIEKTHEDSTNARIQFYMRQTRLWRVLNSAQWVAWGIVQAKVPGMEEGIAADEAAHAHNGHHDANGNGAHTTPPVDADIDEADEFDYLAYAQDRALFFWSDLLSMKFIREDELPESLVEQIRSRVIEY</sequence>
<dbReference type="Gene3D" id="3.90.1200.10">
    <property type="match status" value="1"/>
</dbReference>
<evidence type="ECO:0000259" key="3">
    <source>
        <dbReference type="Pfam" id="PF04428"/>
    </source>
</evidence>
<dbReference type="GO" id="GO:0005737">
    <property type="term" value="C:cytoplasm"/>
    <property type="evidence" value="ECO:0007669"/>
    <property type="project" value="TreeGrafter"/>
</dbReference>
<dbReference type="STRING" id="1448316.A0A395HGS0"/>
<dbReference type="GO" id="GO:0004305">
    <property type="term" value="F:ethanolamine kinase activity"/>
    <property type="evidence" value="ECO:0007669"/>
    <property type="project" value="TreeGrafter"/>
</dbReference>
<dbReference type="AlphaFoldDB" id="A0A395HGS0"/>
<comment type="similarity">
    <text evidence="1">Belongs to the choline/ethanolamine kinase family.</text>
</comment>
<feature type="region of interest" description="Disordered" evidence="2">
    <location>
        <begin position="155"/>
        <end position="181"/>
    </location>
</feature>
<feature type="compositionally biased region" description="Basic residues" evidence="2">
    <location>
        <begin position="222"/>
        <end position="234"/>
    </location>
</feature>
<dbReference type="PANTHER" id="PTHR22603:SF93">
    <property type="entry name" value="RE24176P"/>
    <property type="match status" value="1"/>
</dbReference>
<evidence type="ECO:0000313" key="5">
    <source>
        <dbReference type="Proteomes" id="UP000249402"/>
    </source>
</evidence>
<dbReference type="GO" id="GO:0006646">
    <property type="term" value="P:phosphatidylethanolamine biosynthetic process"/>
    <property type="evidence" value="ECO:0007669"/>
    <property type="project" value="TreeGrafter"/>
</dbReference>
<dbReference type="InterPro" id="IPR007521">
    <property type="entry name" value="Choline_kin_N"/>
</dbReference>
<proteinExistence type="inferred from homology"/>
<dbReference type="Proteomes" id="UP000249402">
    <property type="component" value="Unassembled WGS sequence"/>
</dbReference>
<evidence type="ECO:0000256" key="2">
    <source>
        <dbReference type="SAM" id="MobiDB-lite"/>
    </source>
</evidence>
<feature type="domain" description="Choline kinase N-terminal" evidence="3">
    <location>
        <begin position="242"/>
        <end position="316"/>
    </location>
</feature>
<dbReference type="SUPFAM" id="SSF56112">
    <property type="entry name" value="Protein kinase-like (PK-like)"/>
    <property type="match status" value="1"/>
</dbReference>
<feature type="region of interest" description="Disordered" evidence="2">
    <location>
        <begin position="72"/>
        <end position="118"/>
    </location>
</feature>
<dbReference type="GeneID" id="37225605"/>
<accession>A0A395HGS0</accession>
<dbReference type="Pfam" id="PF01633">
    <property type="entry name" value="Choline_kinase"/>
    <property type="match status" value="1"/>
</dbReference>
<dbReference type="InterPro" id="IPR011009">
    <property type="entry name" value="Kinase-like_dom_sf"/>
</dbReference>
<dbReference type="GO" id="GO:0004103">
    <property type="term" value="F:choline kinase activity"/>
    <property type="evidence" value="ECO:0007669"/>
    <property type="project" value="TreeGrafter"/>
</dbReference>
<feature type="region of interest" description="Disordered" evidence="2">
    <location>
        <begin position="720"/>
        <end position="739"/>
    </location>
</feature>
<feature type="region of interest" description="Disordered" evidence="2">
    <location>
        <begin position="222"/>
        <end position="245"/>
    </location>
</feature>
<organism evidence="4 5">
    <name type="scientific">Aspergillus ibericus CBS 121593</name>
    <dbReference type="NCBI Taxonomy" id="1448316"/>
    <lineage>
        <taxon>Eukaryota</taxon>
        <taxon>Fungi</taxon>
        <taxon>Dikarya</taxon>
        <taxon>Ascomycota</taxon>
        <taxon>Pezizomycotina</taxon>
        <taxon>Eurotiomycetes</taxon>
        <taxon>Eurotiomycetidae</taxon>
        <taxon>Eurotiales</taxon>
        <taxon>Aspergillaceae</taxon>
        <taxon>Aspergillus</taxon>
        <taxon>Aspergillus subgen. Circumdati</taxon>
    </lineage>
</organism>
<evidence type="ECO:0000313" key="4">
    <source>
        <dbReference type="EMBL" id="RAL05424.1"/>
    </source>
</evidence>
<keyword evidence="4" id="KW-0808">Transferase</keyword>
<keyword evidence="4" id="KW-0418">Kinase</keyword>
<keyword evidence="5" id="KW-1185">Reference proteome</keyword>
<protein>
    <submittedName>
        <fullName evidence="4">Choline kinase</fullName>
    </submittedName>
</protein>
<dbReference type="CDD" id="cd05157">
    <property type="entry name" value="ETNK_euk"/>
    <property type="match status" value="1"/>
</dbReference>
<reference evidence="4 5" key="1">
    <citation type="submission" date="2018-02" db="EMBL/GenBank/DDBJ databases">
        <title>The genomes of Aspergillus section Nigri reveals drivers in fungal speciation.</title>
        <authorList>
            <consortium name="DOE Joint Genome Institute"/>
            <person name="Vesth T.C."/>
            <person name="Nybo J."/>
            <person name="Theobald S."/>
            <person name="Brandl J."/>
            <person name="Frisvad J.C."/>
            <person name="Nielsen K.F."/>
            <person name="Lyhne E.K."/>
            <person name="Kogle M.E."/>
            <person name="Kuo A."/>
            <person name="Riley R."/>
            <person name="Clum A."/>
            <person name="Nolan M."/>
            <person name="Lipzen A."/>
            <person name="Salamov A."/>
            <person name="Henrissat B."/>
            <person name="Wiebenga A."/>
            <person name="De vries R.P."/>
            <person name="Grigoriev I.V."/>
            <person name="Mortensen U.H."/>
            <person name="Andersen M.R."/>
            <person name="Baker S.E."/>
        </authorList>
    </citation>
    <scope>NUCLEOTIDE SEQUENCE [LARGE SCALE GENOMIC DNA]</scope>
    <source>
        <strain evidence="4 5">CBS 121593</strain>
    </source>
</reference>
<gene>
    <name evidence="4" type="ORF">BO80DRAFT_431364</name>
</gene>
<dbReference type="EMBL" id="KZ824421">
    <property type="protein sequence ID" value="RAL05424.1"/>
    <property type="molecule type" value="Genomic_DNA"/>
</dbReference>
<dbReference type="OrthoDB" id="10267235at2759"/>
<dbReference type="VEuPathDB" id="FungiDB:BO80DRAFT_431364"/>
<dbReference type="Gene3D" id="3.30.200.20">
    <property type="entry name" value="Phosphorylase Kinase, domain 1"/>
    <property type="match status" value="1"/>
</dbReference>
<name>A0A395HGS0_9EURO</name>
<dbReference type="RefSeq" id="XP_025579751.1">
    <property type="nucleotide sequence ID" value="XM_025720740.1"/>
</dbReference>